<feature type="compositionally biased region" description="Low complexity" evidence="1">
    <location>
        <begin position="386"/>
        <end position="395"/>
    </location>
</feature>
<feature type="compositionally biased region" description="Polar residues" evidence="1">
    <location>
        <begin position="368"/>
        <end position="377"/>
    </location>
</feature>
<proteinExistence type="predicted"/>
<dbReference type="EMBL" id="KV428010">
    <property type="protein sequence ID" value="KZT42997.1"/>
    <property type="molecule type" value="Genomic_DNA"/>
</dbReference>
<sequence length="475" mass="51590">MVQSARQNVQDQMPLSLSFFSRNFGKRVLRSASEPYQSPESSGRCSESSSCSETFGTTESYSHSSKESFEVPSPYSSGHNMHRSFDQAPNQAGTCRNSQHRPMSPRCRLLELFSMPLHRHHDTLEKPDISSGSPQLANGQTAQTKEMASVRCHSPLSTSNSGPRSTVLSHFSRSHASGKEPQPSRRALNTDSSPYMAPEIQSPRPLHAKSPMAHPGAISVVSILSPGPRPVERENGALQVTFANDKAPVEPGANDQFVSDPSPSFLRNKKSRTQLHVMTFAPPSHEPSSLVPPLGIKTSTLSPRPDNTRRSFLADTSLESARSKSVASLTSSGSLRSVRPSRSDKRRNFSLGSFHFEGADKKAERTNTSETDVSSPTSSQEHKSSGSKSPVSSSPIEDPIEAGWTLVYLPSSGSLARKSSKASMDPKMSPRLNGDLTLGRSTSMSSHSRSASLRTASHPHFSFETARDVAMSRRT</sequence>
<keyword evidence="3" id="KW-1185">Reference proteome</keyword>
<evidence type="ECO:0000313" key="3">
    <source>
        <dbReference type="Proteomes" id="UP000076798"/>
    </source>
</evidence>
<feature type="region of interest" description="Disordered" evidence="1">
    <location>
        <begin position="31"/>
        <end position="79"/>
    </location>
</feature>
<dbReference type="Proteomes" id="UP000076798">
    <property type="component" value="Unassembled WGS sequence"/>
</dbReference>
<feature type="compositionally biased region" description="Polar residues" evidence="1">
    <location>
        <begin position="130"/>
        <end position="146"/>
    </location>
</feature>
<feature type="compositionally biased region" description="Polar residues" evidence="1">
    <location>
        <begin position="317"/>
        <end position="335"/>
    </location>
</feature>
<feature type="compositionally biased region" description="Polar residues" evidence="1">
    <location>
        <begin position="155"/>
        <end position="175"/>
    </location>
</feature>
<feature type="compositionally biased region" description="Low complexity" evidence="1">
    <location>
        <begin position="38"/>
        <end position="60"/>
    </location>
</feature>
<gene>
    <name evidence="2" type="ORF">SISSUDRAFT_800767</name>
</gene>
<feature type="region of interest" description="Disordered" evidence="1">
    <location>
        <begin position="280"/>
        <end position="396"/>
    </location>
</feature>
<protein>
    <submittedName>
        <fullName evidence="2">Uncharacterized protein</fullName>
    </submittedName>
</protein>
<feature type="region of interest" description="Disordered" evidence="1">
    <location>
        <begin position="416"/>
        <end position="459"/>
    </location>
</feature>
<feature type="compositionally biased region" description="Low complexity" evidence="1">
    <location>
        <begin position="441"/>
        <end position="458"/>
    </location>
</feature>
<organism evidence="2 3">
    <name type="scientific">Sistotremastrum suecicum HHB10207 ss-3</name>
    <dbReference type="NCBI Taxonomy" id="1314776"/>
    <lineage>
        <taxon>Eukaryota</taxon>
        <taxon>Fungi</taxon>
        <taxon>Dikarya</taxon>
        <taxon>Basidiomycota</taxon>
        <taxon>Agaricomycotina</taxon>
        <taxon>Agaricomycetes</taxon>
        <taxon>Sistotremastrales</taxon>
        <taxon>Sistotremastraceae</taxon>
        <taxon>Sistotremastrum</taxon>
    </lineage>
</organism>
<reference evidence="2 3" key="1">
    <citation type="journal article" date="2016" name="Mol. Biol. Evol.">
        <title>Comparative Genomics of Early-Diverging Mushroom-Forming Fungi Provides Insights into the Origins of Lignocellulose Decay Capabilities.</title>
        <authorList>
            <person name="Nagy L.G."/>
            <person name="Riley R."/>
            <person name="Tritt A."/>
            <person name="Adam C."/>
            <person name="Daum C."/>
            <person name="Floudas D."/>
            <person name="Sun H."/>
            <person name="Yadav J.S."/>
            <person name="Pangilinan J."/>
            <person name="Larsson K.H."/>
            <person name="Matsuura K."/>
            <person name="Barry K."/>
            <person name="Labutti K."/>
            <person name="Kuo R."/>
            <person name="Ohm R.A."/>
            <person name="Bhattacharya S.S."/>
            <person name="Shirouzu T."/>
            <person name="Yoshinaga Y."/>
            <person name="Martin F.M."/>
            <person name="Grigoriev I.V."/>
            <person name="Hibbett D.S."/>
        </authorList>
    </citation>
    <scope>NUCLEOTIDE SEQUENCE [LARGE SCALE GENOMIC DNA]</scope>
    <source>
        <strain evidence="2 3">HHB10207 ss-3</strain>
    </source>
</reference>
<feature type="compositionally biased region" description="Basic and acidic residues" evidence="1">
    <location>
        <begin position="357"/>
        <end position="367"/>
    </location>
</feature>
<evidence type="ECO:0000256" key="1">
    <source>
        <dbReference type="SAM" id="MobiDB-lite"/>
    </source>
</evidence>
<accession>A0A166HR46</accession>
<feature type="region of interest" description="Disordered" evidence="1">
    <location>
        <begin position="122"/>
        <end position="199"/>
    </location>
</feature>
<dbReference type="AlphaFoldDB" id="A0A166HR46"/>
<name>A0A166HR46_9AGAM</name>
<evidence type="ECO:0000313" key="2">
    <source>
        <dbReference type="EMBL" id="KZT42997.1"/>
    </source>
</evidence>